<accession>A0A5D2FE96</accession>
<evidence type="ECO:0000313" key="2">
    <source>
        <dbReference type="Proteomes" id="UP000323506"/>
    </source>
</evidence>
<protein>
    <submittedName>
        <fullName evidence="1">Uncharacterized protein</fullName>
    </submittedName>
</protein>
<gene>
    <name evidence="1" type="ORF">ES288_A09G246500v1</name>
</gene>
<evidence type="ECO:0000313" key="1">
    <source>
        <dbReference type="EMBL" id="TYH03788.1"/>
    </source>
</evidence>
<dbReference type="AlphaFoldDB" id="A0A5D2FE96"/>
<name>A0A5D2FE96_GOSDA</name>
<dbReference type="Proteomes" id="UP000323506">
    <property type="component" value="Chromosome A09"/>
</dbReference>
<proteinExistence type="predicted"/>
<organism evidence="1 2">
    <name type="scientific">Gossypium darwinii</name>
    <name type="common">Darwin's cotton</name>
    <name type="synonym">Gossypium barbadense var. darwinii</name>
    <dbReference type="NCBI Taxonomy" id="34276"/>
    <lineage>
        <taxon>Eukaryota</taxon>
        <taxon>Viridiplantae</taxon>
        <taxon>Streptophyta</taxon>
        <taxon>Embryophyta</taxon>
        <taxon>Tracheophyta</taxon>
        <taxon>Spermatophyta</taxon>
        <taxon>Magnoliopsida</taxon>
        <taxon>eudicotyledons</taxon>
        <taxon>Gunneridae</taxon>
        <taxon>Pentapetalae</taxon>
        <taxon>rosids</taxon>
        <taxon>malvids</taxon>
        <taxon>Malvales</taxon>
        <taxon>Malvaceae</taxon>
        <taxon>Malvoideae</taxon>
        <taxon>Gossypium</taxon>
    </lineage>
</organism>
<keyword evidence="2" id="KW-1185">Reference proteome</keyword>
<sequence length="178" mass="19993">MLDPRSNVCNFHKPLMSGILPENSLLEKLMCVNLLNSEILGGIGPERRFSDKSIDSTFLNPLIHPAMPPVKKFPEREIWISFLRFFKVSGNGPLNWFLLRSSEVNSVRFPILCVKKPSYPALSSSIDMIRFVELSPGFEHKIPRNLAPVLSHGSAEKSHELIYDDGGIMLGSMERLSA</sequence>
<dbReference type="EMBL" id="CM017696">
    <property type="protein sequence ID" value="TYH03788.1"/>
    <property type="molecule type" value="Genomic_DNA"/>
</dbReference>
<reference evidence="1 2" key="1">
    <citation type="submission" date="2019-06" db="EMBL/GenBank/DDBJ databases">
        <title>WGS assembly of Gossypium darwinii.</title>
        <authorList>
            <person name="Chen Z.J."/>
            <person name="Sreedasyam A."/>
            <person name="Ando A."/>
            <person name="Song Q."/>
            <person name="De L."/>
            <person name="Hulse-Kemp A."/>
            <person name="Ding M."/>
            <person name="Ye W."/>
            <person name="Kirkbride R."/>
            <person name="Jenkins J."/>
            <person name="Plott C."/>
            <person name="Lovell J."/>
            <person name="Lin Y.-M."/>
            <person name="Vaughn R."/>
            <person name="Liu B."/>
            <person name="Li W."/>
            <person name="Simpson S."/>
            <person name="Scheffler B."/>
            <person name="Saski C."/>
            <person name="Grover C."/>
            <person name="Hu G."/>
            <person name="Conover J."/>
            <person name="Carlson J."/>
            <person name="Shu S."/>
            <person name="Boston L."/>
            <person name="Williams M."/>
            <person name="Peterson D."/>
            <person name="Mcgee K."/>
            <person name="Jones D."/>
            <person name="Wendel J."/>
            <person name="Stelly D."/>
            <person name="Grimwood J."/>
            <person name="Schmutz J."/>
        </authorList>
    </citation>
    <scope>NUCLEOTIDE SEQUENCE [LARGE SCALE GENOMIC DNA]</scope>
    <source>
        <strain evidence="1">1808015.09</strain>
    </source>
</reference>